<dbReference type="SMART" id="SM00387">
    <property type="entry name" value="HATPase_c"/>
    <property type="match status" value="1"/>
</dbReference>
<feature type="transmembrane region" description="Helical" evidence="11">
    <location>
        <begin position="154"/>
        <end position="172"/>
    </location>
</feature>
<dbReference type="InterPro" id="IPR003661">
    <property type="entry name" value="HisK_dim/P_dom"/>
</dbReference>
<dbReference type="InterPro" id="IPR050428">
    <property type="entry name" value="TCS_sensor_his_kinase"/>
</dbReference>
<dbReference type="EC" id="2.7.13.3" evidence="3"/>
<evidence type="ECO:0000256" key="2">
    <source>
        <dbReference type="ARBA" id="ARBA00004141"/>
    </source>
</evidence>
<reference evidence="13 14" key="1">
    <citation type="journal article" date="2024" name="Chem. Sci.">
        <title>Discovery of megapolipeptins by genome mining of a Burkholderiales bacteria collection.</title>
        <authorList>
            <person name="Paulo B.S."/>
            <person name="Recchia M.J.J."/>
            <person name="Lee S."/>
            <person name="Fergusson C.H."/>
            <person name="Romanowski S.B."/>
            <person name="Hernandez A."/>
            <person name="Krull N."/>
            <person name="Liu D.Y."/>
            <person name="Cavanagh H."/>
            <person name="Bos A."/>
            <person name="Gray C.A."/>
            <person name="Murphy B.T."/>
            <person name="Linington R.G."/>
            <person name="Eustaquio A.S."/>
        </authorList>
    </citation>
    <scope>NUCLEOTIDE SEQUENCE [LARGE SCALE GENOMIC DNA]</scope>
    <source>
        <strain evidence="13 14">RL17-379-BIB-C</strain>
    </source>
</reference>
<dbReference type="RefSeq" id="WP_408131514.1">
    <property type="nucleotide sequence ID" value="NZ_JAQQDH010000017.1"/>
</dbReference>
<dbReference type="PANTHER" id="PTHR45436">
    <property type="entry name" value="SENSOR HISTIDINE KINASE YKOH"/>
    <property type="match status" value="1"/>
</dbReference>
<dbReference type="Pfam" id="PF00512">
    <property type="entry name" value="HisKA"/>
    <property type="match status" value="1"/>
</dbReference>
<gene>
    <name evidence="13" type="ORF">PQR00_31945</name>
</gene>
<evidence type="ECO:0000313" key="14">
    <source>
        <dbReference type="Proteomes" id="UP001629288"/>
    </source>
</evidence>
<evidence type="ECO:0000259" key="12">
    <source>
        <dbReference type="PROSITE" id="PS50109"/>
    </source>
</evidence>
<protein>
    <recommendedName>
        <fullName evidence="3">histidine kinase</fullName>
        <ecNumber evidence="3">2.7.13.3</ecNumber>
    </recommendedName>
</protein>
<name>A0ABW9CA82_9BURK</name>
<dbReference type="PROSITE" id="PS50109">
    <property type="entry name" value="HIS_KIN"/>
    <property type="match status" value="1"/>
</dbReference>
<keyword evidence="7" id="KW-0418">Kinase</keyword>
<dbReference type="InterPro" id="IPR036890">
    <property type="entry name" value="HATPase_C_sf"/>
</dbReference>
<keyword evidence="13" id="KW-0067">ATP-binding</keyword>
<keyword evidence="4" id="KW-0597">Phosphoprotein</keyword>
<keyword evidence="9" id="KW-0902">Two-component regulatory system</keyword>
<dbReference type="CDD" id="cd00082">
    <property type="entry name" value="HisKA"/>
    <property type="match status" value="1"/>
</dbReference>
<dbReference type="InterPro" id="IPR003594">
    <property type="entry name" value="HATPase_dom"/>
</dbReference>
<evidence type="ECO:0000256" key="5">
    <source>
        <dbReference type="ARBA" id="ARBA00022679"/>
    </source>
</evidence>
<dbReference type="Pfam" id="PF02518">
    <property type="entry name" value="HATPase_c"/>
    <property type="match status" value="1"/>
</dbReference>
<evidence type="ECO:0000256" key="8">
    <source>
        <dbReference type="ARBA" id="ARBA00022989"/>
    </source>
</evidence>
<evidence type="ECO:0000256" key="6">
    <source>
        <dbReference type="ARBA" id="ARBA00022692"/>
    </source>
</evidence>
<comment type="subcellular location">
    <subcellularLocation>
        <location evidence="2">Membrane</location>
        <topology evidence="2">Multi-pass membrane protein</topology>
    </subcellularLocation>
</comment>
<evidence type="ECO:0000256" key="3">
    <source>
        <dbReference type="ARBA" id="ARBA00012438"/>
    </source>
</evidence>
<evidence type="ECO:0000256" key="11">
    <source>
        <dbReference type="SAM" id="Phobius"/>
    </source>
</evidence>
<sequence>MVGRQGKQSRSLTLQLSVWIGCVIVAVGVIACALSFVFAYQEARELQDGQLNEIAALIDSQALEFNGSRSSIESSQDKDVTVVIDRLNGGGAGFAQASGLIVPNTLTDGFHDLDDNGKGWRVNIRTLRSGERIVLAEPSVLRDEIARDGAMRTLVPMLILLPGLGGVIVVIVRTQLGPLSRLANVVDQQTDVSLEPLSEYGIPNEALPFVRSINRLISRLREAISLQRRFVASAAHELRSPLAALSLQAENLGTTITSQDARERLTAFQSGLRRTHRLVEQLLTLARSEQEGLEQPTRVSLRAVATDVINSTIDMAREKDIDLGFEHFEDVDAVVDVSSLTVVLRNLVDNAVRYTPTGGRVDVSVIRLGEEIVLEVTDSGPGIPEDELAHVLEPFYRLDHSAQSGSGLGLSIVSEIARRTGGRLVLANTEVGFRARYFHPLHQKARLRDPAGSPHEPPAHL</sequence>
<dbReference type="SUPFAM" id="SSF47384">
    <property type="entry name" value="Homodimeric domain of signal transducing histidine kinase"/>
    <property type="match status" value="1"/>
</dbReference>
<evidence type="ECO:0000256" key="9">
    <source>
        <dbReference type="ARBA" id="ARBA00023012"/>
    </source>
</evidence>
<dbReference type="EMBL" id="JAQQDH010000017">
    <property type="protein sequence ID" value="MFM0448218.1"/>
    <property type="molecule type" value="Genomic_DNA"/>
</dbReference>
<keyword evidence="6 11" id="KW-0812">Transmembrane</keyword>
<feature type="transmembrane region" description="Helical" evidence="11">
    <location>
        <begin position="16"/>
        <end position="40"/>
    </location>
</feature>
<dbReference type="SUPFAM" id="SSF55874">
    <property type="entry name" value="ATPase domain of HSP90 chaperone/DNA topoisomerase II/histidine kinase"/>
    <property type="match status" value="1"/>
</dbReference>
<evidence type="ECO:0000256" key="7">
    <source>
        <dbReference type="ARBA" id="ARBA00022777"/>
    </source>
</evidence>
<keyword evidence="10 11" id="KW-0472">Membrane</keyword>
<evidence type="ECO:0000256" key="10">
    <source>
        <dbReference type="ARBA" id="ARBA00023136"/>
    </source>
</evidence>
<comment type="caution">
    <text evidence="13">The sequence shown here is derived from an EMBL/GenBank/DDBJ whole genome shotgun (WGS) entry which is preliminary data.</text>
</comment>
<keyword evidence="5" id="KW-0808">Transferase</keyword>
<dbReference type="InterPro" id="IPR004358">
    <property type="entry name" value="Sig_transdc_His_kin-like_C"/>
</dbReference>
<dbReference type="CDD" id="cd00075">
    <property type="entry name" value="HATPase"/>
    <property type="match status" value="1"/>
</dbReference>
<keyword evidence="14" id="KW-1185">Reference proteome</keyword>
<dbReference type="Gene3D" id="1.10.287.130">
    <property type="match status" value="1"/>
</dbReference>
<evidence type="ECO:0000256" key="1">
    <source>
        <dbReference type="ARBA" id="ARBA00000085"/>
    </source>
</evidence>
<accession>A0ABW9CA82</accession>
<proteinExistence type="predicted"/>
<dbReference type="PROSITE" id="PS51257">
    <property type="entry name" value="PROKAR_LIPOPROTEIN"/>
    <property type="match status" value="1"/>
</dbReference>
<keyword evidence="8 11" id="KW-1133">Transmembrane helix</keyword>
<dbReference type="Gene3D" id="3.30.565.10">
    <property type="entry name" value="Histidine kinase-like ATPase, C-terminal domain"/>
    <property type="match status" value="1"/>
</dbReference>
<dbReference type="InterPro" id="IPR005467">
    <property type="entry name" value="His_kinase_dom"/>
</dbReference>
<feature type="domain" description="Histidine kinase" evidence="12">
    <location>
        <begin position="233"/>
        <end position="443"/>
    </location>
</feature>
<dbReference type="PRINTS" id="PR00344">
    <property type="entry name" value="BCTRLSENSOR"/>
</dbReference>
<organism evidence="13 14">
    <name type="scientific">Paraburkholderia strydomiana</name>
    <dbReference type="NCBI Taxonomy" id="1245417"/>
    <lineage>
        <taxon>Bacteria</taxon>
        <taxon>Pseudomonadati</taxon>
        <taxon>Pseudomonadota</taxon>
        <taxon>Betaproteobacteria</taxon>
        <taxon>Burkholderiales</taxon>
        <taxon>Burkholderiaceae</taxon>
        <taxon>Paraburkholderia</taxon>
    </lineage>
</organism>
<comment type="catalytic activity">
    <reaction evidence="1">
        <text>ATP + protein L-histidine = ADP + protein N-phospho-L-histidine.</text>
        <dbReference type="EC" id="2.7.13.3"/>
    </reaction>
</comment>
<dbReference type="Proteomes" id="UP001629288">
    <property type="component" value="Unassembled WGS sequence"/>
</dbReference>
<dbReference type="InterPro" id="IPR036097">
    <property type="entry name" value="HisK_dim/P_sf"/>
</dbReference>
<keyword evidence="13" id="KW-0547">Nucleotide-binding</keyword>
<evidence type="ECO:0000313" key="13">
    <source>
        <dbReference type="EMBL" id="MFM0448218.1"/>
    </source>
</evidence>
<dbReference type="PANTHER" id="PTHR45436:SF15">
    <property type="entry name" value="SENSOR HISTIDINE KINASE CUSS"/>
    <property type="match status" value="1"/>
</dbReference>
<dbReference type="SMART" id="SM00388">
    <property type="entry name" value="HisKA"/>
    <property type="match status" value="1"/>
</dbReference>
<evidence type="ECO:0000256" key="4">
    <source>
        <dbReference type="ARBA" id="ARBA00022553"/>
    </source>
</evidence>
<dbReference type="GO" id="GO:0005524">
    <property type="term" value="F:ATP binding"/>
    <property type="evidence" value="ECO:0007669"/>
    <property type="project" value="UniProtKB-KW"/>
</dbReference>